<organism evidence="1 2">
    <name type="scientific">Streptomyces avidinii</name>
    <dbReference type="NCBI Taxonomy" id="1895"/>
    <lineage>
        <taxon>Bacteria</taxon>
        <taxon>Bacillati</taxon>
        <taxon>Actinomycetota</taxon>
        <taxon>Actinomycetes</taxon>
        <taxon>Kitasatosporales</taxon>
        <taxon>Streptomycetaceae</taxon>
        <taxon>Streptomyces</taxon>
    </lineage>
</organism>
<evidence type="ECO:0000313" key="2">
    <source>
        <dbReference type="Proteomes" id="UP001519310"/>
    </source>
</evidence>
<sequence>MTPQPEAAPLWGAAASTPPVLPAAERGATVIPDKVVARIAARAAKEALATHTDTAGAHAKLAGPRASATIGSGTARLGLTLDLPYPADLAGVSRRLQDYVSERVAHLTGMRVTEVTLAIEHLIPADGLERRRVQ</sequence>
<evidence type="ECO:0000313" key="1">
    <source>
        <dbReference type="EMBL" id="MBP2034830.1"/>
    </source>
</evidence>
<comment type="caution">
    <text evidence="1">The sequence shown here is derived from an EMBL/GenBank/DDBJ whole genome shotgun (WGS) entry which is preliminary data.</text>
</comment>
<proteinExistence type="predicted"/>
<gene>
    <name evidence="1" type="ORF">J2Z77_000614</name>
</gene>
<accession>A0ABS4KXS2</accession>
<dbReference type="RefSeq" id="WP_229920159.1">
    <property type="nucleotide sequence ID" value="NZ_BMVL01000002.1"/>
</dbReference>
<reference evidence="1 2" key="1">
    <citation type="submission" date="2021-03" db="EMBL/GenBank/DDBJ databases">
        <title>Genomic Encyclopedia of Type Strains, Phase IV (KMG-IV): sequencing the most valuable type-strain genomes for metagenomic binning, comparative biology and taxonomic classification.</title>
        <authorList>
            <person name="Goeker M."/>
        </authorList>
    </citation>
    <scope>NUCLEOTIDE SEQUENCE [LARGE SCALE GENOMIC DNA]</scope>
    <source>
        <strain evidence="1 2">DSM 40526</strain>
    </source>
</reference>
<keyword evidence="2" id="KW-1185">Reference proteome</keyword>
<dbReference type="Proteomes" id="UP001519310">
    <property type="component" value="Unassembled WGS sequence"/>
</dbReference>
<name>A0ABS4KXS2_STRAV</name>
<protein>
    <submittedName>
        <fullName evidence="1">Alkaline shock family protein YloU</fullName>
    </submittedName>
</protein>
<dbReference type="EMBL" id="JAGGLQ010000001">
    <property type="protein sequence ID" value="MBP2034830.1"/>
    <property type="molecule type" value="Genomic_DNA"/>
</dbReference>